<dbReference type="Proteomes" id="UP000276133">
    <property type="component" value="Unassembled WGS sequence"/>
</dbReference>
<keyword evidence="2" id="KW-1185">Reference proteome</keyword>
<evidence type="ECO:0000313" key="1">
    <source>
        <dbReference type="EMBL" id="RNA42950.1"/>
    </source>
</evidence>
<proteinExistence type="predicted"/>
<protein>
    <submittedName>
        <fullName evidence="1">Uncharacterized protein</fullName>
    </submittedName>
</protein>
<feature type="non-terminal residue" evidence="1">
    <location>
        <position position="1"/>
    </location>
</feature>
<evidence type="ECO:0000313" key="2">
    <source>
        <dbReference type="Proteomes" id="UP000276133"/>
    </source>
</evidence>
<reference evidence="1 2" key="1">
    <citation type="journal article" date="2018" name="Sci. Rep.">
        <title>Genomic signatures of local adaptation to the degree of environmental predictability in rotifers.</title>
        <authorList>
            <person name="Franch-Gras L."/>
            <person name="Hahn C."/>
            <person name="Garcia-Roger E.M."/>
            <person name="Carmona M.J."/>
            <person name="Serra M."/>
            <person name="Gomez A."/>
        </authorList>
    </citation>
    <scope>NUCLEOTIDE SEQUENCE [LARGE SCALE GENOMIC DNA]</scope>
    <source>
        <strain evidence="1">HYR1</strain>
    </source>
</reference>
<organism evidence="1 2">
    <name type="scientific">Brachionus plicatilis</name>
    <name type="common">Marine rotifer</name>
    <name type="synonym">Brachionus muelleri</name>
    <dbReference type="NCBI Taxonomy" id="10195"/>
    <lineage>
        <taxon>Eukaryota</taxon>
        <taxon>Metazoa</taxon>
        <taxon>Spiralia</taxon>
        <taxon>Gnathifera</taxon>
        <taxon>Rotifera</taxon>
        <taxon>Eurotatoria</taxon>
        <taxon>Monogononta</taxon>
        <taxon>Pseudotrocha</taxon>
        <taxon>Ploima</taxon>
        <taxon>Brachionidae</taxon>
        <taxon>Brachionus</taxon>
    </lineage>
</organism>
<name>A0A3M7T547_BRAPC</name>
<dbReference type="EMBL" id="REGN01000294">
    <property type="protein sequence ID" value="RNA42950.1"/>
    <property type="molecule type" value="Genomic_DNA"/>
</dbReference>
<dbReference type="AlphaFoldDB" id="A0A3M7T547"/>
<accession>A0A3M7T547</accession>
<sequence>KWQEANLVFNGENMSYEEFYNAFGYDAAMYMWNGAVSKVEEHGTMLVSVINLSDEDAQFRQDFEFGEWEEAEILPVLPPEAFDRWGNQLERDSN</sequence>
<gene>
    <name evidence="1" type="ORF">BpHYR1_007821</name>
</gene>
<comment type="caution">
    <text evidence="1">The sequence shown here is derived from an EMBL/GenBank/DDBJ whole genome shotgun (WGS) entry which is preliminary data.</text>
</comment>